<dbReference type="PANTHER" id="PTHR30093:SF2">
    <property type="entry name" value="TYPE II SECRETION SYSTEM PROTEIN H"/>
    <property type="match status" value="1"/>
</dbReference>
<dbReference type="InterPro" id="IPR045584">
    <property type="entry name" value="Pilin-like"/>
</dbReference>
<dbReference type="Gene3D" id="3.30.700.10">
    <property type="entry name" value="Glycoprotein, Type 4 Pilin"/>
    <property type="match status" value="1"/>
</dbReference>
<dbReference type="EMBL" id="ABCK01000004">
    <property type="protein sequence ID" value="EDM28758.1"/>
    <property type="molecule type" value="Genomic_DNA"/>
</dbReference>
<accession>A6DIA4</accession>
<dbReference type="OrthoDB" id="255848at2"/>
<evidence type="ECO:0000313" key="2">
    <source>
        <dbReference type="Proteomes" id="UP000004947"/>
    </source>
</evidence>
<reference evidence="1 2" key="1">
    <citation type="journal article" date="2010" name="J. Bacteriol.">
        <title>Genome sequence of Lentisphaera araneosa HTCC2155T, the type species of the order Lentisphaerales in the phylum Lentisphaerae.</title>
        <authorList>
            <person name="Thrash J.C."/>
            <person name="Cho J.C."/>
            <person name="Vergin K.L."/>
            <person name="Morris R.M."/>
            <person name="Giovannoni S.J."/>
        </authorList>
    </citation>
    <scope>NUCLEOTIDE SEQUENCE [LARGE SCALE GENOMIC DNA]</scope>
    <source>
        <strain evidence="1 2">HTCC2155</strain>
    </source>
</reference>
<evidence type="ECO:0000313" key="1">
    <source>
        <dbReference type="EMBL" id="EDM28758.1"/>
    </source>
</evidence>
<proteinExistence type="predicted"/>
<dbReference type="AlphaFoldDB" id="A6DIA4"/>
<sequence length="279" mass="30565">MKKRHISLIEILVVVAIIGILASLLLPSLGKARAKARQVTCVNNLKQTALTIFLYAGDNDDTMMDHMLNPGNQNGYNGFDLWSWHYMNTPNEMPYCPNTLEFVENTPSSIAVDSISPLSVSIGTGGTMGDVQSIKSYFANNWRPGDSPTSYSQLARSKAGLFKATYPLKLNEVENDTIAVYENYRRGSGGADAVDYPGQFGIKGFAFNMITTGYHDNRGLNVAAIDGSVSFIKTNSLISSPEYQLSTGGTWQTNEIGHFIQSGIDNIVPTGTKWNWNDN</sequence>
<dbReference type="STRING" id="313628.LNTAR_09314"/>
<keyword evidence="2" id="KW-1185">Reference proteome</keyword>
<comment type="caution">
    <text evidence="1">The sequence shown here is derived from an EMBL/GenBank/DDBJ whole genome shotgun (WGS) entry which is preliminary data.</text>
</comment>
<dbReference type="eggNOG" id="COG2165">
    <property type="taxonomic scope" value="Bacteria"/>
</dbReference>
<protein>
    <submittedName>
        <fullName evidence="1">Uncharacterized protein</fullName>
    </submittedName>
</protein>
<dbReference type="SUPFAM" id="SSF54523">
    <property type="entry name" value="Pili subunits"/>
    <property type="match status" value="1"/>
</dbReference>
<organism evidence="1 2">
    <name type="scientific">Lentisphaera araneosa HTCC2155</name>
    <dbReference type="NCBI Taxonomy" id="313628"/>
    <lineage>
        <taxon>Bacteria</taxon>
        <taxon>Pseudomonadati</taxon>
        <taxon>Lentisphaerota</taxon>
        <taxon>Lentisphaeria</taxon>
        <taxon>Lentisphaerales</taxon>
        <taxon>Lentisphaeraceae</taxon>
        <taxon>Lentisphaera</taxon>
    </lineage>
</organism>
<dbReference type="RefSeq" id="WP_007277635.1">
    <property type="nucleotide sequence ID" value="NZ_ABCK01000004.1"/>
</dbReference>
<dbReference type="Proteomes" id="UP000004947">
    <property type="component" value="Unassembled WGS sequence"/>
</dbReference>
<dbReference type="PANTHER" id="PTHR30093">
    <property type="entry name" value="GENERAL SECRETION PATHWAY PROTEIN G"/>
    <property type="match status" value="1"/>
</dbReference>
<gene>
    <name evidence="1" type="ORF">LNTAR_09314</name>
</gene>
<name>A6DIA4_9BACT</name>